<keyword evidence="1" id="KW-1133">Transmembrane helix</keyword>
<protein>
    <submittedName>
        <fullName evidence="2">Uncharacterized protein</fullName>
    </submittedName>
</protein>
<proteinExistence type="predicted"/>
<keyword evidence="1" id="KW-0812">Transmembrane</keyword>
<dbReference type="AlphaFoldDB" id="A0A1H1KWU0"/>
<organism evidence="2 3">
    <name type="scientific">Christiangramia echinicola</name>
    <dbReference type="NCBI Taxonomy" id="279359"/>
    <lineage>
        <taxon>Bacteria</taxon>
        <taxon>Pseudomonadati</taxon>
        <taxon>Bacteroidota</taxon>
        <taxon>Flavobacteriia</taxon>
        <taxon>Flavobacteriales</taxon>
        <taxon>Flavobacteriaceae</taxon>
        <taxon>Christiangramia</taxon>
    </lineage>
</organism>
<dbReference type="EMBL" id="LT629745">
    <property type="protein sequence ID" value="SDR66607.1"/>
    <property type="molecule type" value="Genomic_DNA"/>
</dbReference>
<name>A0A1H1KWU0_9FLAO</name>
<evidence type="ECO:0000313" key="3">
    <source>
        <dbReference type="Proteomes" id="UP000198858"/>
    </source>
</evidence>
<sequence length="128" mass="14564">MKQNLIFALVNSNALISLFLIPLFLGKLFIVDASVINLLSQGQVSFVKKYCQKDQSGAQLQNTYEFQQDLDARYSITEIGSFCTPQFNFNVFNWSATTIELITKEDISFTSKLSYLYLDSQSPPPRLM</sequence>
<dbReference type="RefSeq" id="WP_089661018.1">
    <property type="nucleotide sequence ID" value="NZ_LT629745.1"/>
</dbReference>
<evidence type="ECO:0000256" key="1">
    <source>
        <dbReference type="SAM" id="Phobius"/>
    </source>
</evidence>
<gene>
    <name evidence="2" type="ORF">SAMN04488552_0305</name>
</gene>
<dbReference type="Proteomes" id="UP000198858">
    <property type="component" value="Chromosome I"/>
</dbReference>
<accession>A0A1H1KWU0</accession>
<reference evidence="2 3" key="1">
    <citation type="submission" date="2016-10" db="EMBL/GenBank/DDBJ databases">
        <authorList>
            <person name="Varghese N."/>
            <person name="Submissions S."/>
        </authorList>
    </citation>
    <scope>NUCLEOTIDE SEQUENCE [LARGE SCALE GENOMIC DNA]</scope>
    <source>
        <strain evidence="2 3">Mar_2010_102</strain>
    </source>
</reference>
<feature type="transmembrane region" description="Helical" evidence="1">
    <location>
        <begin position="6"/>
        <end position="30"/>
    </location>
</feature>
<dbReference type="STRING" id="1250231.SAMN04488552_0305"/>
<keyword evidence="1" id="KW-0472">Membrane</keyword>
<evidence type="ECO:0000313" key="2">
    <source>
        <dbReference type="EMBL" id="SDR66607.1"/>
    </source>
</evidence>
<keyword evidence="3" id="KW-1185">Reference proteome</keyword>